<dbReference type="EMBL" id="JAXAVX010000008">
    <property type="protein sequence ID" value="MDX8152821.1"/>
    <property type="molecule type" value="Genomic_DNA"/>
</dbReference>
<reference evidence="2 3" key="1">
    <citation type="submission" date="2023-11" db="EMBL/GenBank/DDBJ databases">
        <authorList>
            <person name="Xu M."/>
            <person name="Jiang T."/>
        </authorList>
    </citation>
    <scope>NUCLEOTIDE SEQUENCE [LARGE SCALE GENOMIC DNA]</scope>
    <source>
        <strain evidence="2 3">SD</strain>
    </source>
</reference>
<dbReference type="InterPro" id="IPR007921">
    <property type="entry name" value="CHAP_dom"/>
</dbReference>
<evidence type="ECO:0000313" key="3">
    <source>
        <dbReference type="Proteomes" id="UP001277761"/>
    </source>
</evidence>
<dbReference type="Gene3D" id="3.90.1720.10">
    <property type="entry name" value="endopeptidase domain like (from Nostoc punctiforme)"/>
    <property type="match status" value="1"/>
</dbReference>
<dbReference type="Pfam" id="PF05257">
    <property type="entry name" value="CHAP"/>
    <property type="match status" value="1"/>
</dbReference>
<keyword evidence="3" id="KW-1185">Reference proteome</keyword>
<dbReference type="Proteomes" id="UP001277761">
    <property type="component" value="Unassembled WGS sequence"/>
</dbReference>
<feature type="domain" description="Peptidase C51" evidence="1">
    <location>
        <begin position="108"/>
        <end position="186"/>
    </location>
</feature>
<sequence length="209" mass="20980">MTITDAIGRIQEIQALLTPRAATPASGGLATATLAGTATAGGASATAGSPFAAALRQASVTSSAVGAGPRMVQAAQTQLGVAEQPPGSNDAPAIRTYRGALQSDPGVGPWCAMFVSWAAQQAGTPLGDTGGGFASVDQMWAWAQRSGHALPAGATPQVGDIIVLNQHTGLVTGVRPDGRIETIEGNTSDRVAARDHAPGEAIGYIRMGR</sequence>
<evidence type="ECO:0000259" key="1">
    <source>
        <dbReference type="Pfam" id="PF05257"/>
    </source>
</evidence>
<proteinExistence type="predicted"/>
<dbReference type="RefSeq" id="WP_319954977.1">
    <property type="nucleotide sequence ID" value="NZ_JAXAVX010000008.1"/>
</dbReference>
<evidence type="ECO:0000313" key="2">
    <source>
        <dbReference type="EMBL" id="MDX8152821.1"/>
    </source>
</evidence>
<accession>A0ABU4VPI5</accession>
<name>A0ABU4VPI5_9ACTN</name>
<protein>
    <submittedName>
        <fullName evidence="2">CHAP domain-containing protein</fullName>
    </submittedName>
</protein>
<organism evidence="2 3">
    <name type="scientific">Patulibacter brassicae</name>
    <dbReference type="NCBI Taxonomy" id="1705717"/>
    <lineage>
        <taxon>Bacteria</taxon>
        <taxon>Bacillati</taxon>
        <taxon>Actinomycetota</taxon>
        <taxon>Thermoleophilia</taxon>
        <taxon>Solirubrobacterales</taxon>
        <taxon>Patulibacteraceae</taxon>
        <taxon>Patulibacter</taxon>
    </lineage>
</organism>
<comment type="caution">
    <text evidence="2">The sequence shown here is derived from an EMBL/GenBank/DDBJ whole genome shotgun (WGS) entry which is preliminary data.</text>
</comment>
<gene>
    <name evidence="2" type="ORF">SK069_14565</name>
</gene>